<dbReference type="OrthoDB" id="9763537at2"/>
<dbReference type="PANTHER" id="PTHR22600:SF57">
    <property type="entry name" value="BETA-N-ACETYLHEXOSAMINIDASE"/>
    <property type="match status" value="1"/>
</dbReference>
<keyword evidence="5" id="KW-0326">Glycosidase</keyword>
<evidence type="ECO:0000259" key="9">
    <source>
        <dbReference type="Pfam" id="PF02838"/>
    </source>
</evidence>
<evidence type="ECO:0000313" key="10">
    <source>
        <dbReference type="EMBL" id="QEC56309.1"/>
    </source>
</evidence>
<gene>
    <name evidence="10" type="ORF">FSB75_10530</name>
</gene>
<dbReference type="KEGG" id="fgg:FSB75_10530"/>
<dbReference type="Pfam" id="PF00728">
    <property type="entry name" value="Glyco_hydro_20"/>
    <property type="match status" value="1"/>
</dbReference>
<feature type="domain" description="Beta-hexosaminidase bacterial type N-terminal" evidence="9">
    <location>
        <begin position="43"/>
        <end position="168"/>
    </location>
</feature>
<dbReference type="EMBL" id="CP042433">
    <property type="protein sequence ID" value="QEC56309.1"/>
    <property type="molecule type" value="Genomic_DNA"/>
</dbReference>
<dbReference type="GO" id="GO:0005975">
    <property type="term" value="P:carbohydrate metabolic process"/>
    <property type="evidence" value="ECO:0007669"/>
    <property type="project" value="InterPro"/>
</dbReference>
<evidence type="ECO:0000256" key="5">
    <source>
        <dbReference type="ARBA" id="ARBA00023295"/>
    </source>
</evidence>
<evidence type="ECO:0000259" key="8">
    <source>
        <dbReference type="Pfam" id="PF00728"/>
    </source>
</evidence>
<name>A0A5B8UJI8_9BACT</name>
<dbReference type="InterPro" id="IPR015882">
    <property type="entry name" value="HEX_bac_N"/>
</dbReference>
<comment type="catalytic activity">
    <reaction evidence="1">
        <text>Hydrolysis of terminal non-reducing N-acetyl-D-hexosamine residues in N-acetyl-beta-D-hexosaminides.</text>
        <dbReference type="EC" id="3.2.1.52"/>
    </reaction>
</comment>
<dbReference type="InterPro" id="IPR025705">
    <property type="entry name" value="Beta_hexosaminidase_sua/sub"/>
</dbReference>
<evidence type="ECO:0000256" key="7">
    <source>
        <dbReference type="SAM" id="SignalP"/>
    </source>
</evidence>
<feature type="domain" description="Glycoside hydrolase family 20 catalytic" evidence="8">
    <location>
        <begin position="171"/>
        <end position="520"/>
    </location>
</feature>
<dbReference type="AlphaFoldDB" id="A0A5B8UJI8"/>
<keyword evidence="11" id="KW-1185">Reference proteome</keyword>
<dbReference type="SUPFAM" id="SSF55545">
    <property type="entry name" value="beta-N-acetylhexosaminidase-like domain"/>
    <property type="match status" value="1"/>
</dbReference>
<dbReference type="GO" id="GO:0016020">
    <property type="term" value="C:membrane"/>
    <property type="evidence" value="ECO:0007669"/>
    <property type="project" value="TreeGrafter"/>
</dbReference>
<reference evidence="10 11" key="1">
    <citation type="journal article" date="2015" name="Int. J. Syst. Evol. Microbiol.">
        <title>Flavisolibacter ginsenosidimutans sp. nov., with ginsenoside-converting activity isolated from soil used for cultivating ginseng.</title>
        <authorList>
            <person name="Zhao Y."/>
            <person name="Liu Q."/>
            <person name="Kang M.S."/>
            <person name="Jin F."/>
            <person name="Yu H."/>
            <person name="Im W.T."/>
        </authorList>
    </citation>
    <scope>NUCLEOTIDE SEQUENCE [LARGE SCALE GENOMIC DNA]</scope>
    <source>
        <strain evidence="10 11">Gsoil 636</strain>
    </source>
</reference>
<evidence type="ECO:0000256" key="6">
    <source>
        <dbReference type="PIRSR" id="PIRSR625705-1"/>
    </source>
</evidence>
<dbReference type="InterPro" id="IPR015883">
    <property type="entry name" value="Glyco_hydro_20_cat"/>
</dbReference>
<proteinExistence type="inferred from homology"/>
<feature type="chain" id="PRO_5022893802" description="beta-N-acetylhexosaminidase" evidence="7">
    <location>
        <begin position="32"/>
        <end position="558"/>
    </location>
</feature>
<dbReference type="InterPro" id="IPR029018">
    <property type="entry name" value="Hex-like_dom2"/>
</dbReference>
<dbReference type="GO" id="GO:0004563">
    <property type="term" value="F:beta-N-acetylhexosaminidase activity"/>
    <property type="evidence" value="ECO:0007669"/>
    <property type="project" value="UniProtKB-EC"/>
</dbReference>
<dbReference type="PANTHER" id="PTHR22600">
    <property type="entry name" value="BETA-HEXOSAMINIDASE"/>
    <property type="match status" value="1"/>
</dbReference>
<feature type="active site" description="Proton donor" evidence="6">
    <location>
        <position position="351"/>
    </location>
</feature>
<dbReference type="InterPro" id="IPR017853">
    <property type="entry name" value="GH"/>
</dbReference>
<keyword evidence="4" id="KW-0378">Hydrolase</keyword>
<dbReference type="EC" id="3.2.1.52" evidence="3"/>
<dbReference type="Pfam" id="PF02838">
    <property type="entry name" value="Glyco_hydro_20b"/>
    <property type="match status" value="1"/>
</dbReference>
<evidence type="ECO:0000313" key="11">
    <source>
        <dbReference type="Proteomes" id="UP000321204"/>
    </source>
</evidence>
<evidence type="ECO:0000256" key="3">
    <source>
        <dbReference type="ARBA" id="ARBA00012663"/>
    </source>
</evidence>
<evidence type="ECO:0000256" key="2">
    <source>
        <dbReference type="ARBA" id="ARBA00006285"/>
    </source>
</evidence>
<accession>A0A5B8UJI8</accession>
<dbReference type="PRINTS" id="PR00738">
    <property type="entry name" value="GLHYDRLASE20"/>
</dbReference>
<dbReference type="GO" id="GO:0030203">
    <property type="term" value="P:glycosaminoglycan metabolic process"/>
    <property type="evidence" value="ECO:0007669"/>
    <property type="project" value="TreeGrafter"/>
</dbReference>
<dbReference type="Proteomes" id="UP000321204">
    <property type="component" value="Chromosome"/>
</dbReference>
<dbReference type="SUPFAM" id="SSF51445">
    <property type="entry name" value="(Trans)glycosidases"/>
    <property type="match status" value="1"/>
</dbReference>
<sequence length="558" mass="63884">MNRLRDVFSIAKKLKKFLALLLFTVPVFCSAQEKDVDNSSLNNIIPKPVFFRLRTSKTVIITNKTVIVADKQFLAQATYLQQQIETQTGLHLSLHNKPPKNAAAVVLGFDNQRANKPEMYVFDIKSSGVKIVARDVMGIVHGIQTLLQLLPLKAAENISLPALSIEDYPRFRYRGMHLDVSRHFFPVSFIKKYIDYLTFHKFNTFHWHLTDDQGWRIQIKSYPKLTEVGAWRDSTLIGHFRDTPARYDRTRYGGFYTQDEIKDIIHYAAIRGITIIPEIDIPGHSRAAIAAYPELSTNPDTTWDVATAWGMFNRQNNVLAPNEKTFAFLKAVFGEIADLFPSPYIHVGGDECSKIWWKADPRTQAFMKEHDLKDETALQTYFIEQAIADVTAKGKKVIGWDEILEPGLDTSAIIMNWRGVKAAITAAQNGHEVIMSPGKPLYFDYYQSKQKDSLAIGGYTPWDSVYLFEPIPAQIAAQGLSKQVLGVQANVWTEYMAYPSKVEYMIFPRMTALSEVLWTDKNRKNINDFKRRLEQTAVPRYQFWNSSYYKNFDNTSSQ</sequence>
<protein>
    <recommendedName>
        <fullName evidence="3">beta-N-acetylhexosaminidase</fullName>
        <ecNumber evidence="3">3.2.1.52</ecNumber>
    </recommendedName>
</protein>
<dbReference type="Gene3D" id="3.20.20.80">
    <property type="entry name" value="Glycosidases"/>
    <property type="match status" value="1"/>
</dbReference>
<dbReference type="Gene3D" id="3.30.379.10">
    <property type="entry name" value="Chitobiase/beta-hexosaminidase domain 2-like"/>
    <property type="match status" value="1"/>
</dbReference>
<keyword evidence="7" id="KW-0732">Signal</keyword>
<evidence type="ECO:0000256" key="4">
    <source>
        <dbReference type="ARBA" id="ARBA00022801"/>
    </source>
</evidence>
<comment type="similarity">
    <text evidence="2">Belongs to the glycosyl hydrolase 20 family.</text>
</comment>
<dbReference type="RefSeq" id="WP_146786764.1">
    <property type="nucleotide sequence ID" value="NZ_BAABIO010000001.1"/>
</dbReference>
<feature type="signal peptide" evidence="7">
    <location>
        <begin position="1"/>
        <end position="31"/>
    </location>
</feature>
<evidence type="ECO:0000256" key="1">
    <source>
        <dbReference type="ARBA" id="ARBA00001231"/>
    </source>
</evidence>
<dbReference type="CDD" id="cd06563">
    <property type="entry name" value="GH20_chitobiase-like"/>
    <property type="match status" value="1"/>
</dbReference>
<dbReference type="PIRSF" id="PIRSF001093">
    <property type="entry name" value="B-hxosamndse_ab_euk"/>
    <property type="match status" value="1"/>
</dbReference>
<organism evidence="10 11">
    <name type="scientific">Flavisolibacter ginsenosidimutans</name>
    <dbReference type="NCBI Taxonomy" id="661481"/>
    <lineage>
        <taxon>Bacteria</taxon>
        <taxon>Pseudomonadati</taxon>
        <taxon>Bacteroidota</taxon>
        <taxon>Chitinophagia</taxon>
        <taxon>Chitinophagales</taxon>
        <taxon>Chitinophagaceae</taxon>
        <taxon>Flavisolibacter</taxon>
    </lineage>
</organism>